<keyword evidence="3" id="KW-0378">Hydrolase</keyword>
<dbReference type="Proteomes" id="UP000321353">
    <property type="component" value="Chromosome"/>
</dbReference>
<name>A0A5B9M8V7_9BACT</name>
<evidence type="ECO:0000313" key="4">
    <source>
        <dbReference type="Proteomes" id="UP000321353"/>
    </source>
</evidence>
<gene>
    <name evidence="3" type="primary">arfB</name>
    <name evidence="3" type="ORF">Mal15_11290</name>
</gene>
<accession>A0A5B9M8V7</accession>
<dbReference type="PANTHER" id="PTHR11075">
    <property type="entry name" value="PEPTIDE CHAIN RELEASE FACTOR"/>
    <property type="match status" value="1"/>
</dbReference>
<dbReference type="PROSITE" id="PS00745">
    <property type="entry name" value="RF_PROK_I"/>
    <property type="match status" value="1"/>
</dbReference>
<dbReference type="GO" id="GO:0004045">
    <property type="term" value="F:peptidyl-tRNA hydrolase activity"/>
    <property type="evidence" value="ECO:0007669"/>
    <property type="project" value="UniProtKB-EC"/>
</dbReference>
<dbReference type="Gene3D" id="3.30.160.20">
    <property type="match status" value="1"/>
</dbReference>
<evidence type="ECO:0000259" key="2">
    <source>
        <dbReference type="PROSITE" id="PS00745"/>
    </source>
</evidence>
<organism evidence="3 4">
    <name type="scientific">Stieleria maiorica</name>
    <dbReference type="NCBI Taxonomy" id="2795974"/>
    <lineage>
        <taxon>Bacteria</taxon>
        <taxon>Pseudomonadati</taxon>
        <taxon>Planctomycetota</taxon>
        <taxon>Planctomycetia</taxon>
        <taxon>Pirellulales</taxon>
        <taxon>Pirellulaceae</taxon>
        <taxon>Stieleria</taxon>
    </lineage>
</organism>
<dbReference type="SUPFAM" id="SSF110916">
    <property type="entry name" value="Peptidyl-tRNA hydrolase domain-like"/>
    <property type="match status" value="1"/>
</dbReference>
<feature type="compositionally biased region" description="Basic residues" evidence="1">
    <location>
        <begin position="132"/>
        <end position="141"/>
    </location>
</feature>
<feature type="domain" description="Prokaryotic-type class I peptide chain release factors" evidence="2">
    <location>
        <begin position="23"/>
        <end position="39"/>
    </location>
</feature>
<dbReference type="RefSeq" id="WP_147866818.1">
    <property type="nucleotide sequence ID" value="NZ_CP036264.1"/>
</dbReference>
<reference evidence="3 4" key="1">
    <citation type="submission" date="2019-02" db="EMBL/GenBank/DDBJ databases">
        <title>Planctomycetal bacteria perform biofilm scaping via a novel small molecule.</title>
        <authorList>
            <person name="Jeske O."/>
            <person name="Boedeker C."/>
            <person name="Wiegand S."/>
            <person name="Breitling P."/>
            <person name="Kallscheuer N."/>
            <person name="Jogler M."/>
            <person name="Rohde M."/>
            <person name="Petersen J."/>
            <person name="Medema M.H."/>
            <person name="Surup F."/>
            <person name="Jogler C."/>
        </authorList>
    </citation>
    <scope>NUCLEOTIDE SEQUENCE [LARGE SCALE GENOMIC DNA]</scope>
    <source>
        <strain evidence="3 4">Mal15</strain>
    </source>
</reference>
<keyword evidence="4" id="KW-1185">Reference proteome</keyword>
<dbReference type="EMBL" id="CP036264">
    <property type="protein sequence ID" value="QEF97093.1"/>
    <property type="molecule type" value="Genomic_DNA"/>
</dbReference>
<dbReference type="EC" id="3.1.1.29" evidence="3"/>
<sequence length="141" mass="16316">MSDLYVNARLTIPSSEIDVTAARSSGPGGQNVNKVNSKITLRWSPGNCTAIDPHWRDRFIARHANRITKDGELVLHSERYRDQPRNLADARLRLVEMLLECREPPKKRKKTRPTLGSKRRRKEAKTQLSQKKQSRRQRFDG</sequence>
<protein>
    <submittedName>
        <fullName evidence="3">Peptidyl-tRNA hydrolase ArfB</fullName>
        <ecNumber evidence="3">3.1.1.29</ecNumber>
    </submittedName>
</protein>
<dbReference type="InterPro" id="IPR052104">
    <property type="entry name" value="Mito_Release_Factor_mL62"/>
</dbReference>
<evidence type="ECO:0000256" key="1">
    <source>
        <dbReference type="SAM" id="MobiDB-lite"/>
    </source>
</evidence>
<dbReference type="NCBIfam" id="NF006718">
    <property type="entry name" value="PRK09256.1"/>
    <property type="match status" value="1"/>
</dbReference>
<evidence type="ECO:0000313" key="3">
    <source>
        <dbReference type="EMBL" id="QEF97093.1"/>
    </source>
</evidence>
<proteinExistence type="predicted"/>
<dbReference type="Pfam" id="PF00472">
    <property type="entry name" value="RF-1"/>
    <property type="match status" value="1"/>
</dbReference>
<feature type="region of interest" description="Disordered" evidence="1">
    <location>
        <begin position="103"/>
        <end position="141"/>
    </location>
</feature>
<dbReference type="InterPro" id="IPR000352">
    <property type="entry name" value="Pep_chain_release_fac_I"/>
</dbReference>
<feature type="compositionally biased region" description="Basic residues" evidence="1">
    <location>
        <begin position="105"/>
        <end position="123"/>
    </location>
</feature>
<dbReference type="PANTHER" id="PTHR11075:SF54">
    <property type="entry name" value="LARGE RIBOSOMAL SUBUNIT PROTEIN ML62"/>
    <property type="match status" value="1"/>
</dbReference>
<dbReference type="KEGG" id="smam:Mal15_11290"/>
<dbReference type="AlphaFoldDB" id="A0A5B9M8V7"/>
<dbReference type="GO" id="GO:0016150">
    <property type="term" value="F:translation release factor activity, codon nonspecific"/>
    <property type="evidence" value="ECO:0007669"/>
    <property type="project" value="TreeGrafter"/>
</dbReference>